<dbReference type="EMBL" id="JACGWN010000016">
    <property type="protein sequence ID" value="KAL0394997.1"/>
    <property type="molecule type" value="Genomic_DNA"/>
</dbReference>
<reference evidence="2" key="1">
    <citation type="submission" date="2020-06" db="EMBL/GenBank/DDBJ databases">
        <authorList>
            <person name="Li T."/>
            <person name="Hu X."/>
            <person name="Zhang T."/>
            <person name="Song X."/>
            <person name="Zhang H."/>
            <person name="Dai N."/>
            <person name="Sheng W."/>
            <person name="Hou X."/>
            <person name="Wei L."/>
        </authorList>
    </citation>
    <scope>NUCLEOTIDE SEQUENCE</scope>
    <source>
        <strain evidence="2">KEN1</strain>
        <tissue evidence="2">Leaf</tissue>
    </source>
</reference>
<protein>
    <recommendedName>
        <fullName evidence="1">Reverse transcriptase zinc-binding domain-containing protein</fullName>
    </recommendedName>
</protein>
<dbReference type="AlphaFoldDB" id="A0AAW2SRC7"/>
<accession>A0AAW2SRC7</accession>
<sequence>SKLPNKIKVFAWRVRLNALPTSVKLAKRIQELQVGCPFCQFGEEDVLHDLVYCPFACQVWSLSPLPTRLIFTVAWEARSWMQQISSHLEEKEFGLFLCLYYPSGGAGIVNRWRVFC</sequence>
<proteinExistence type="predicted"/>
<name>A0AAW2SRC7_9LAMI</name>
<comment type="caution">
    <text evidence="2">The sequence shown here is derived from an EMBL/GenBank/DDBJ whole genome shotgun (WGS) entry which is preliminary data.</text>
</comment>
<dbReference type="Pfam" id="PF13966">
    <property type="entry name" value="zf-RVT"/>
    <property type="match status" value="1"/>
</dbReference>
<gene>
    <name evidence="2" type="ORF">Slati_4465900</name>
</gene>
<feature type="non-terminal residue" evidence="2">
    <location>
        <position position="1"/>
    </location>
</feature>
<evidence type="ECO:0000313" key="2">
    <source>
        <dbReference type="EMBL" id="KAL0394997.1"/>
    </source>
</evidence>
<organism evidence="2">
    <name type="scientific">Sesamum latifolium</name>
    <dbReference type="NCBI Taxonomy" id="2727402"/>
    <lineage>
        <taxon>Eukaryota</taxon>
        <taxon>Viridiplantae</taxon>
        <taxon>Streptophyta</taxon>
        <taxon>Embryophyta</taxon>
        <taxon>Tracheophyta</taxon>
        <taxon>Spermatophyta</taxon>
        <taxon>Magnoliopsida</taxon>
        <taxon>eudicotyledons</taxon>
        <taxon>Gunneridae</taxon>
        <taxon>Pentapetalae</taxon>
        <taxon>asterids</taxon>
        <taxon>lamiids</taxon>
        <taxon>Lamiales</taxon>
        <taxon>Pedaliaceae</taxon>
        <taxon>Sesamum</taxon>
    </lineage>
</organism>
<feature type="domain" description="Reverse transcriptase zinc-binding" evidence="1">
    <location>
        <begin position="2"/>
        <end position="60"/>
    </location>
</feature>
<reference evidence="2" key="2">
    <citation type="journal article" date="2024" name="Plant">
        <title>Genomic evolution and insights into agronomic trait innovations of Sesamum species.</title>
        <authorList>
            <person name="Miao H."/>
            <person name="Wang L."/>
            <person name="Qu L."/>
            <person name="Liu H."/>
            <person name="Sun Y."/>
            <person name="Le M."/>
            <person name="Wang Q."/>
            <person name="Wei S."/>
            <person name="Zheng Y."/>
            <person name="Lin W."/>
            <person name="Duan Y."/>
            <person name="Cao H."/>
            <person name="Xiong S."/>
            <person name="Wang X."/>
            <person name="Wei L."/>
            <person name="Li C."/>
            <person name="Ma Q."/>
            <person name="Ju M."/>
            <person name="Zhao R."/>
            <person name="Li G."/>
            <person name="Mu C."/>
            <person name="Tian Q."/>
            <person name="Mei H."/>
            <person name="Zhang T."/>
            <person name="Gao T."/>
            <person name="Zhang H."/>
        </authorList>
    </citation>
    <scope>NUCLEOTIDE SEQUENCE</scope>
    <source>
        <strain evidence="2">KEN1</strain>
    </source>
</reference>
<evidence type="ECO:0000259" key="1">
    <source>
        <dbReference type="Pfam" id="PF13966"/>
    </source>
</evidence>
<dbReference type="InterPro" id="IPR026960">
    <property type="entry name" value="RVT-Znf"/>
</dbReference>